<dbReference type="Pfam" id="PF00071">
    <property type="entry name" value="Ras"/>
    <property type="match status" value="1"/>
</dbReference>
<dbReference type="Gene3D" id="3.40.50.300">
    <property type="entry name" value="P-loop containing nucleotide triphosphate hydrolases"/>
    <property type="match status" value="1"/>
</dbReference>
<evidence type="ECO:0000313" key="3">
    <source>
        <dbReference type="Proteomes" id="UP000814243"/>
    </source>
</evidence>
<dbReference type="EMBL" id="JACEFF010000272">
    <property type="protein sequence ID" value="KAH9640844.1"/>
    <property type="molecule type" value="Genomic_DNA"/>
</dbReference>
<feature type="region of interest" description="Disordered" evidence="1">
    <location>
        <begin position="91"/>
        <end position="112"/>
    </location>
</feature>
<reference evidence="2" key="1">
    <citation type="journal article" date="2021" name="G3 (Bethesda)">
        <title>Genome and transcriptome analysis of the beet armyworm Spodoptera exigua reveals targets for pest control. .</title>
        <authorList>
            <person name="Simon S."/>
            <person name="Breeschoten T."/>
            <person name="Jansen H.J."/>
            <person name="Dirks R.P."/>
            <person name="Schranz M.E."/>
            <person name="Ros V.I.D."/>
        </authorList>
    </citation>
    <scope>NUCLEOTIDE SEQUENCE</scope>
    <source>
        <strain evidence="2">TB_SE_WUR_2020</strain>
    </source>
</reference>
<name>A0A922MQ20_SPOEX</name>
<dbReference type="SMART" id="SM00175">
    <property type="entry name" value="RAB"/>
    <property type="match status" value="1"/>
</dbReference>
<comment type="caution">
    <text evidence="2">The sequence shown here is derived from an EMBL/GenBank/DDBJ whole genome shotgun (WGS) entry which is preliminary data.</text>
</comment>
<dbReference type="InterPro" id="IPR050209">
    <property type="entry name" value="Rab_GTPases_membrane_traffic"/>
</dbReference>
<dbReference type="GO" id="GO:0005525">
    <property type="term" value="F:GTP binding"/>
    <property type="evidence" value="ECO:0007669"/>
    <property type="project" value="InterPro"/>
</dbReference>
<organism evidence="2 3">
    <name type="scientific">Spodoptera exigua</name>
    <name type="common">Beet armyworm</name>
    <name type="synonym">Noctua fulgens</name>
    <dbReference type="NCBI Taxonomy" id="7107"/>
    <lineage>
        <taxon>Eukaryota</taxon>
        <taxon>Metazoa</taxon>
        <taxon>Ecdysozoa</taxon>
        <taxon>Arthropoda</taxon>
        <taxon>Hexapoda</taxon>
        <taxon>Insecta</taxon>
        <taxon>Pterygota</taxon>
        <taxon>Neoptera</taxon>
        <taxon>Endopterygota</taxon>
        <taxon>Lepidoptera</taxon>
        <taxon>Glossata</taxon>
        <taxon>Ditrysia</taxon>
        <taxon>Noctuoidea</taxon>
        <taxon>Noctuidae</taxon>
        <taxon>Amphipyrinae</taxon>
        <taxon>Spodoptera</taxon>
    </lineage>
</organism>
<dbReference type="PRINTS" id="PR00449">
    <property type="entry name" value="RASTRNSFRMNG"/>
</dbReference>
<evidence type="ECO:0008006" key="4">
    <source>
        <dbReference type="Google" id="ProtNLM"/>
    </source>
</evidence>
<dbReference type="PROSITE" id="PS51419">
    <property type="entry name" value="RAB"/>
    <property type="match status" value="1"/>
</dbReference>
<feature type="non-terminal residue" evidence="2">
    <location>
        <position position="117"/>
    </location>
</feature>
<sequence>STYNHLSSWLTDTRNLTNPSTVIFLIGNKSDLDGQRDVTYEEAKQFADENGLMFVEASAKTGQNVEEAFLETAKKIYQSIQDGRLDLNAAESGVQHKPASPGRPLAAPPAARDNCAC</sequence>
<dbReference type="FunFam" id="3.40.50.300:FF:006146">
    <property type="entry name" value="RAB42, member RAS oncogene family"/>
    <property type="match status" value="1"/>
</dbReference>
<dbReference type="AlphaFoldDB" id="A0A922MQ20"/>
<accession>A0A922MQ20</accession>
<evidence type="ECO:0000256" key="1">
    <source>
        <dbReference type="SAM" id="MobiDB-lite"/>
    </source>
</evidence>
<dbReference type="InterPro" id="IPR027417">
    <property type="entry name" value="P-loop_NTPase"/>
</dbReference>
<dbReference type="GO" id="GO:0003924">
    <property type="term" value="F:GTPase activity"/>
    <property type="evidence" value="ECO:0007669"/>
    <property type="project" value="InterPro"/>
</dbReference>
<proteinExistence type="predicted"/>
<dbReference type="Proteomes" id="UP000814243">
    <property type="component" value="Unassembled WGS sequence"/>
</dbReference>
<dbReference type="SUPFAM" id="SSF52540">
    <property type="entry name" value="P-loop containing nucleoside triphosphate hydrolases"/>
    <property type="match status" value="1"/>
</dbReference>
<dbReference type="PROSITE" id="PS51421">
    <property type="entry name" value="RAS"/>
    <property type="match status" value="1"/>
</dbReference>
<gene>
    <name evidence="2" type="ORF">HF086_014430</name>
</gene>
<dbReference type="InterPro" id="IPR001806">
    <property type="entry name" value="Small_GTPase"/>
</dbReference>
<evidence type="ECO:0000313" key="2">
    <source>
        <dbReference type="EMBL" id="KAH9640844.1"/>
    </source>
</evidence>
<dbReference type="PANTHER" id="PTHR47979">
    <property type="entry name" value="DRAB11-RELATED"/>
    <property type="match status" value="1"/>
</dbReference>
<protein>
    <recommendedName>
        <fullName evidence="4">Ras-related protein Rab-14</fullName>
    </recommendedName>
</protein>
<feature type="compositionally biased region" description="Low complexity" evidence="1">
    <location>
        <begin position="98"/>
        <end position="111"/>
    </location>
</feature>